<protein>
    <submittedName>
        <fullName evidence="2">Uncharacterized protein</fullName>
    </submittedName>
</protein>
<keyword evidence="1" id="KW-1133">Transmembrane helix</keyword>
<dbReference type="KEGG" id="gaw:V144x_29150"/>
<organism evidence="2 3">
    <name type="scientific">Gimesia aquarii</name>
    <dbReference type="NCBI Taxonomy" id="2527964"/>
    <lineage>
        <taxon>Bacteria</taxon>
        <taxon>Pseudomonadati</taxon>
        <taxon>Planctomycetota</taxon>
        <taxon>Planctomycetia</taxon>
        <taxon>Planctomycetales</taxon>
        <taxon>Planctomycetaceae</taxon>
        <taxon>Gimesia</taxon>
    </lineage>
</organism>
<keyword evidence="1" id="KW-0472">Membrane</keyword>
<dbReference type="Proteomes" id="UP000318704">
    <property type="component" value="Chromosome"/>
</dbReference>
<name>A0A517VWQ6_9PLAN</name>
<sequence length="638" mass="72921">MISHLLIKNLNRLIKRQLLSVGCLGLLLCFPSLTYALEIEEVIWGFNNQSTQGKCIPLSLLLSNNTPEVFDELMQLNRQQYNGSKVGAPLFRAVYLAPFSSKWVQFYPYIIDQGQNNWSLNWGPRFIYSRKVSSRSNASAMDESGGRDSSRIILTGMDALSRSGRHFKQFPEELFPPFVTATDSLDEVILDHVPKRWEAARRGAFMDWLYQGGVLHLLPDSSGDNLVFSDTMNELNAPFEHFRVGSGLVIRHQGNLKQIDKEKLKLEIQKVHATQLSSLDIPESLQKRKKKPNTNNQTNDDYRYGDTNAGFLQKLSDISRPEHNWELIYVMTILYIFMIYPGCYLYNKRQKGYRSSLLFLLISVALFSTIFWTIGKRGYGETTTMNSLIIAQPLQDGQYDLTGWVNSFVTDGAEYQFSLTGDGPIYSTAQETEKIKGGIINGAEGKFIADIPPFSDRRFMYRIKSKYKLQDFELIDQKIGTNSNLEIIKIRVNSALPENIKRIQALYGRALYDLKQSPEAGSLFLVLGNQRTPLSAWNSKLDSDELYGRQFGYGEEEKDPSKIYDSLYERLVLKNLNIEKPSQLNQYQGDLSHLQLFIYCDLPDEFKLKTNVQGSQQGRVLFTNQLALLEKKDNSKND</sequence>
<feature type="transmembrane region" description="Helical" evidence="1">
    <location>
        <begin position="327"/>
        <end position="345"/>
    </location>
</feature>
<evidence type="ECO:0000256" key="1">
    <source>
        <dbReference type="SAM" id="Phobius"/>
    </source>
</evidence>
<dbReference type="EMBL" id="CP037920">
    <property type="protein sequence ID" value="QDT97440.1"/>
    <property type="molecule type" value="Genomic_DNA"/>
</dbReference>
<dbReference type="RefSeq" id="WP_144985790.1">
    <property type="nucleotide sequence ID" value="NZ_CP037920.1"/>
</dbReference>
<keyword evidence="1" id="KW-0812">Transmembrane</keyword>
<dbReference type="AlphaFoldDB" id="A0A517VWQ6"/>
<gene>
    <name evidence="2" type="ORF">V144x_29150</name>
</gene>
<reference evidence="2 3" key="1">
    <citation type="submission" date="2019-03" db="EMBL/GenBank/DDBJ databases">
        <title>Deep-cultivation of Planctomycetes and their phenomic and genomic characterization uncovers novel biology.</title>
        <authorList>
            <person name="Wiegand S."/>
            <person name="Jogler M."/>
            <person name="Boedeker C."/>
            <person name="Pinto D."/>
            <person name="Vollmers J."/>
            <person name="Rivas-Marin E."/>
            <person name="Kohn T."/>
            <person name="Peeters S.H."/>
            <person name="Heuer A."/>
            <person name="Rast P."/>
            <person name="Oberbeckmann S."/>
            <person name="Bunk B."/>
            <person name="Jeske O."/>
            <person name="Meyerdierks A."/>
            <person name="Storesund J.E."/>
            <person name="Kallscheuer N."/>
            <person name="Luecker S."/>
            <person name="Lage O.M."/>
            <person name="Pohl T."/>
            <person name="Merkel B.J."/>
            <person name="Hornburger P."/>
            <person name="Mueller R.-W."/>
            <person name="Bruemmer F."/>
            <person name="Labrenz M."/>
            <person name="Spormann A.M."/>
            <person name="Op den Camp H."/>
            <person name="Overmann J."/>
            <person name="Amann R."/>
            <person name="Jetten M.S.M."/>
            <person name="Mascher T."/>
            <person name="Medema M.H."/>
            <person name="Devos D.P."/>
            <person name="Kaster A.-K."/>
            <person name="Ovreas L."/>
            <person name="Rohde M."/>
            <person name="Galperin M.Y."/>
            <person name="Jogler C."/>
        </authorList>
    </citation>
    <scope>NUCLEOTIDE SEQUENCE [LARGE SCALE GENOMIC DNA]</scope>
    <source>
        <strain evidence="2 3">V144</strain>
    </source>
</reference>
<accession>A0A517VWQ6</accession>
<evidence type="ECO:0000313" key="2">
    <source>
        <dbReference type="EMBL" id="QDT97440.1"/>
    </source>
</evidence>
<feature type="transmembrane region" description="Helical" evidence="1">
    <location>
        <begin position="357"/>
        <end position="375"/>
    </location>
</feature>
<proteinExistence type="predicted"/>
<evidence type="ECO:0000313" key="3">
    <source>
        <dbReference type="Proteomes" id="UP000318704"/>
    </source>
</evidence>